<comment type="caution">
    <text evidence="1">The sequence shown here is derived from an EMBL/GenBank/DDBJ whole genome shotgun (WGS) entry which is preliminary data.</text>
</comment>
<accession>A0A0A3Z073</accession>
<protein>
    <submittedName>
        <fullName evidence="1">Uncharacterized protein</fullName>
    </submittedName>
</protein>
<dbReference type="Proteomes" id="UP000030377">
    <property type="component" value="Unassembled WGS sequence"/>
</dbReference>
<sequence length="63" mass="6754">MPTKEQRKASAGIMKAVTALNEALSEAGRVCLFVELRLNAGAGGRNGAYYVDKIETRETVLPS</sequence>
<dbReference type="RefSeq" id="WP_041955458.1">
    <property type="nucleotide sequence ID" value="NZ_JRPN01000013.1"/>
</dbReference>
<organism evidence="1 2">
    <name type="scientific">Bradyrhizobium japonicum</name>
    <dbReference type="NCBI Taxonomy" id="375"/>
    <lineage>
        <taxon>Bacteria</taxon>
        <taxon>Pseudomonadati</taxon>
        <taxon>Pseudomonadota</taxon>
        <taxon>Alphaproteobacteria</taxon>
        <taxon>Hyphomicrobiales</taxon>
        <taxon>Nitrobacteraceae</taxon>
        <taxon>Bradyrhizobium</taxon>
    </lineage>
</organism>
<reference evidence="1 2" key="1">
    <citation type="submission" date="2014-09" db="EMBL/GenBank/DDBJ databases">
        <title>Draft genome of Bradyrhizobium japonicum Is-34.</title>
        <authorList>
            <person name="Tsurumaru H."/>
            <person name="Yamakawa T."/>
            <person name="Hashimoto S."/>
            <person name="Okizaki K."/>
            <person name="Kanesaki Y."/>
            <person name="Yoshikawa H."/>
            <person name="Yajima S."/>
        </authorList>
    </citation>
    <scope>NUCLEOTIDE SEQUENCE [LARGE SCALE GENOMIC DNA]</scope>
    <source>
        <strain evidence="1 2">Is-34</strain>
    </source>
</reference>
<dbReference type="AlphaFoldDB" id="A0A0A3Z073"/>
<name>A0A0A3Z073_BRAJP</name>
<gene>
    <name evidence="1" type="ORF">MA20_12855</name>
</gene>
<evidence type="ECO:0000313" key="2">
    <source>
        <dbReference type="Proteomes" id="UP000030377"/>
    </source>
</evidence>
<evidence type="ECO:0000313" key="1">
    <source>
        <dbReference type="EMBL" id="KGT79303.1"/>
    </source>
</evidence>
<dbReference type="EMBL" id="JRPN01000013">
    <property type="protein sequence ID" value="KGT79303.1"/>
    <property type="molecule type" value="Genomic_DNA"/>
</dbReference>
<proteinExistence type="predicted"/>